<feature type="domain" description="C2H2-type" evidence="13">
    <location>
        <begin position="113"/>
        <end position="140"/>
    </location>
</feature>
<dbReference type="Gene3D" id="3.30.160.60">
    <property type="entry name" value="Classic Zinc Finger"/>
    <property type="match status" value="12"/>
</dbReference>
<evidence type="ECO:0000256" key="11">
    <source>
        <dbReference type="PROSITE-ProRule" id="PRU00042"/>
    </source>
</evidence>
<keyword evidence="5 11" id="KW-0863">Zinc-finger</keyword>
<dbReference type="Proteomes" id="UP001652700">
    <property type="component" value="Unplaced"/>
</dbReference>
<proteinExistence type="inferred from homology"/>
<name>A0ABM5L324_DIAVI</name>
<feature type="domain" description="C2H2-type" evidence="13">
    <location>
        <begin position="588"/>
        <end position="615"/>
    </location>
</feature>
<dbReference type="PROSITE" id="PS50157">
    <property type="entry name" value="ZINC_FINGER_C2H2_2"/>
    <property type="match status" value="14"/>
</dbReference>
<evidence type="ECO:0000313" key="15">
    <source>
        <dbReference type="Proteomes" id="UP001652700"/>
    </source>
</evidence>
<feature type="domain" description="C2H2-type" evidence="13">
    <location>
        <begin position="1000"/>
        <end position="1027"/>
    </location>
</feature>
<feature type="domain" description="C2H2-type" evidence="13">
    <location>
        <begin position="711"/>
        <end position="738"/>
    </location>
</feature>
<protein>
    <recommendedName>
        <fullName evidence="13">C2H2-type domain-containing protein</fullName>
    </recommendedName>
</protein>
<feature type="domain" description="C2H2-type" evidence="13">
    <location>
        <begin position="852"/>
        <end position="879"/>
    </location>
</feature>
<comment type="similarity">
    <text evidence="2">Belongs to the krueppel C2H2-type zinc-finger protein family.</text>
</comment>
<dbReference type="PANTHER" id="PTHR24393:SF15">
    <property type="entry name" value="IP01243P-RELATED"/>
    <property type="match status" value="1"/>
</dbReference>
<keyword evidence="9" id="KW-0804">Transcription</keyword>
<dbReference type="EnsemblMetazoa" id="XM_050660889.1">
    <property type="protein sequence ID" value="XP_050516846.1"/>
    <property type="gene ID" value="LOC114325000"/>
</dbReference>
<feature type="domain" description="C2H2-type" evidence="13">
    <location>
        <begin position="232"/>
        <end position="259"/>
    </location>
</feature>
<feature type="domain" description="C2H2-type" evidence="13">
    <location>
        <begin position="616"/>
        <end position="639"/>
    </location>
</feature>
<keyword evidence="10" id="KW-0539">Nucleus</keyword>
<dbReference type="PROSITE" id="PS00028">
    <property type="entry name" value="ZINC_FINGER_C2H2_1"/>
    <property type="match status" value="18"/>
</dbReference>
<evidence type="ECO:0000256" key="10">
    <source>
        <dbReference type="ARBA" id="ARBA00023242"/>
    </source>
</evidence>
<evidence type="ECO:0000256" key="3">
    <source>
        <dbReference type="ARBA" id="ARBA00022723"/>
    </source>
</evidence>
<evidence type="ECO:0000256" key="4">
    <source>
        <dbReference type="ARBA" id="ARBA00022737"/>
    </source>
</evidence>
<feature type="domain" description="C2H2-type" evidence="13">
    <location>
        <begin position="683"/>
        <end position="710"/>
    </location>
</feature>
<dbReference type="SUPFAM" id="SSF57667">
    <property type="entry name" value="beta-beta-alpha zinc fingers"/>
    <property type="match status" value="8"/>
</dbReference>
<dbReference type="PANTHER" id="PTHR24393">
    <property type="entry name" value="ZINC FINGER PROTEIN"/>
    <property type="match status" value="1"/>
</dbReference>
<feature type="domain" description="C2H2-type" evidence="13">
    <location>
        <begin position="204"/>
        <end position="231"/>
    </location>
</feature>
<evidence type="ECO:0000256" key="2">
    <source>
        <dbReference type="ARBA" id="ARBA00006991"/>
    </source>
</evidence>
<evidence type="ECO:0000256" key="9">
    <source>
        <dbReference type="ARBA" id="ARBA00023163"/>
    </source>
</evidence>
<dbReference type="GeneID" id="114325000"/>
<keyword evidence="3" id="KW-0479">Metal-binding</keyword>
<organism evidence="14 15">
    <name type="scientific">Diabrotica virgifera virgifera</name>
    <name type="common">western corn rootworm</name>
    <dbReference type="NCBI Taxonomy" id="50390"/>
    <lineage>
        <taxon>Eukaryota</taxon>
        <taxon>Metazoa</taxon>
        <taxon>Ecdysozoa</taxon>
        <taxon>Arthropoda</taxon>
        <taxon>Hexapoda</taxon>
        <taxon>Insecta</taxon>
        <taxon>Pterygota</taxon>
        <taxon>Neoptera</taxon>
        <taxon>Endopterygota</taxon>
        <taxon>Coleoptera</taxon>
        <taxon>Polyphaga</taxon>
        <taxon>Cucujiformia</taxon>
        <taxon>Chrysomeloidea</taxon>
        <taxon>Chrysomelidae</taxon>
        <taxon>Galerucinae</taxon>
        <taxon>Diabroticina</taxon>
        <taxon>Diabroticites</taxon>
        <taxon>Diabrotica</taxon>
    </lineage>
</organism>
<keyword evidence="15" id="KW-1185">Reference proteome</keyword>
<sequence length="1069" mass="123617">MQHGKGFKGKTTTFKTKPGGLAEGDKAKPKKRRGRVKSKVKEEIKEELSEENVLKFSCELCDEKISSSIFFAMHSAKHSLDKKFHCHYCNHKSSKVKGIVKHMKFHGNIGKEFQCEICMATFPECIQAIEHKNFHSGELPYRCEVCEKHFMFSWLLFTHRRLFHPNIIDPASLVCDICNISFGTRSGLRKHHFRKHNKCPMVPPLCEICGKSLANNETLKFHRRTHTGEKPHTCTTCGKSFRKKGLLVEHERTHTGEKPFICPFCQKGFSQRAPLKIHQRIHTGERPYIRVLPSCEALLNTRADHTHELTALVPRASRFYCCEIVYGVTPELTVRARLLIVRFSPEERLYRQEMSGTRDDPSKKVVEKKGCTFTRGDRYERKAHPSTGVGQEKNSQSQIVQILSICKGEERGYFDTSILNKLFYGPGITITPIKKEPSEELTITDDGFAYENPKMNLHNGLINSYSDTNGANDWLDHSQTLPKTEPEPEEHFSNASEMMTDNILSCLQKKSKKKSKSVEKPKLPIIELDEPIHCEVCDVTYKNNVAFALHSDKHSEDGKFTCHLCDYKNASKYHVEMHIRAHEGTTKYKCEVCDKAFTVSTHAIEHKYYHTGEKPFECDICGKHFMFSWFLTSHRRTQHWELVTGSPLVKYDCTLCNKHYTSSTGLKRHNLSKHNASGVDASVLCDICGKRLSSKEKLKFHRRTHTGYKPYSCDVCTKSFSRKEQLKEHERVHTGYLASGSKDHYINWFSFNQVALSHWVLYTLREWDFEDEVAENIYIVVSNNQKHPVSRKQPPFCNVCEKDFGCSIKYAKHSLKHSLDGIFRCFICHVNAKMTLDQIETHIRIHQNIPKYTCSFCDARLYSKYSAIKHESCHSGIRDSSTVFCDLCSKGFMFLCSLQAHHKEAHPEISMKVYRKEPKKTSIPTSISPKDHLPIPIYPNETITCFICKERFEDNIKYALHTVRHSEKGYFNCYLCALQCKMSHQEIIDHIKMHLNSTIRQCPVCRRGFTRKTDAEDHINYHNNKKPFECKDCSNKFMFNRCLLSHRRNHHNLSSKWLRGCTACDVQML</sequence>
<evidence type="ECO:0000256" key="1">
    <source>
        <dbReference type="ARBA" id="ARBA00004123"/>
    </source>
</evidence>
<feature type="domain" description="C2H2-type" evidence="13">
    <location>
        <begin position="141"/>
        <end position="164"/>
    </location>
</feature>
<keyword evidence="7" id="KW-0805">Transcription regulation</keyword>
<feature type="domain" description="C2H2-type" evidence="13">
    <location>
        <begin position="1028"/>
        <end position="1055"/>
    </location>
</feature>
<keyword evidence="4" id="KW-0677">Repeat</keyword>
<feature type="region of interest" description="Disordered" evidence="12">
    <location>
        <begin position="1"/>
        <end position="39"/>
    </location>
</feature>
<evidence type="ECO:0000256" key="5">
    <source>
        <dbReference type="ARBA" id="ARBA00022771"/>
    </source>
</evidence>
<comment type="subcellular location">
    <subcellularLocation>
        <location evidence="1">Nucleus</location>
    </subcellularLocation>
</comment>
<feature type="domain" description="C2H2-type" evidence="13">
    <location>
        <begin position="560"/>
        <end position="587"/>
    </location>
</feature>
<evidence type="ECO:0000256" key="6">
    <source>
        <dbReference type="ARBA" id="ARBA00022833"/>
    </source>
</evidence>
<dbReference type="SMART" id="SM00355">
    <property type="entry name" value="ZnF_C2H2"/>
    <property type="match status" value="23"/>
</dbReference>
<accession>A0ABM5L324</accession>
<keyword evidence="8" id="KW-0238">DNA-binding</keyword>
<feature type="compositionally biased region" description="Low complexity" evidence="12">
    <location>
        <begin position="9"/>
        <end position="20"/>
    </location>
</feature>
<evidence type="ECO:0000256" key="7">
    <source>
        <dbReference type="ARBA" id="ARBA00023015"/>
    </source>
</evidence>
<dbReference type="InterPro" id="IPR013087">
    <property type="entry name" value="Znf_C2H2_type"/>
</dbReference>
<evidence type="ECO:0000313" key="14">
    <source>
        <dbReference type="EnsemblMetazoa" id="XP_050516846.1"/>
    </source>
</evidence>
<keyword evidence="6" id="KW-0862">Zinc</keyword>
<evidence type="ECO:0000256" key="8">
    <source>
        <dbReference type="ARBA" id="ARBA00023125"/>
    </source>
</evidence>
<dbReference type="InterPro" id="IPR036236">
    <property type="entry name" value="Znf_C2H2_sf"/>
</dbReference>
<feature type="domain" description="C2H2-type" evidence="13">
    <location>
        <begin position="260"/>
        <end position="287"/>
    </location>
</feature>
<evidence type="ECO:0000256" key="12">
    <source>
        <dbReference type="SAM" id="MobiDB-lite"/>
    </source>
</evidence>
<evidence type="ECO:0000259" key="13">
    <source>
        <dbReference type="PROSITE" id="PS50157"/>
    </source>
</evidence>
<dbReference type="Pfam" id="PF00096">
    <property type="entry name" value="zf-C2H2"/>
    <property type="match status" value="4"/>
</dbReference>
<dbReference type="RefSeq" id="XP_050516846.1">
    <property type="nucleotide sequence ID" value="XM_050660889.1"/>
</dbReference>
<feature type="compositionally biased region" description="Basic residues" evidence="12">
    <location>
        <begin position="28"/>
        <end position="38"/>
    </location>
</feature>
<feature type="domain" description="C2H2-type" evidence="13">
    <location>
        <begin position="651"/>
        <end position="679"/>
    </location>
</feature>
<reference evidence="14" key="1">
    <citation type="submission" date="2025-05" db="UniProtKB">
        <authorList>
            <consortium name="EnsemblMetazoa"/>
        </authorList>
    </citation>
    <scope>IDENTIFICATION</scope>
</reference>